<accession>A0A059JDT8</accession>
<dbReference type="InterPro" id="IPR052999">
    <property type="entry name" value="PTS1_Protein"/>
</dbReference>
<gene>
    <name evidence="1" type="ORF">H109_02363</name>
</gene>
<dbReference type="InterPro" id="IPR029032">
    <property type="entry name" value="AhpD-like"/>
</dbReference>
<protein>
    <submittedName>
        <fullName evidence="1">Uncharacterized protein</fullName>
    </submittedName>
</protein>
<dbReference type="PANTHER" id="PTHR28180">
    <property type="entry name" value="CONSERVED MITOCHONDRIAL PROTEIN-RELATED"/>
    <property type="match status" value="1"/>
</dbReference>
<comment type="caution">
    <text evidence="1">The sequence shown here is derived from an EMBL/GenBank/DDBJ whole genome shotgun (WGS) entry which is preliminary data.</text>
</comment>
<dbReference type="Proteomes" id="UP000024533">
    <property type="component" value="Unassembled WGS sequence"/>
</dbReference>
<dbReference type="OrthoDB" id="5537330at2759"/>
<dbReference type="Gene3D" id="1.20.1290.10">
    <property type="entry name" value="AhpD-like"/>
    <property type="match status" value="1"/>
</dbReference>
<dbReference type="HOGENOM" id="CLU_031480_2_0_1"/>
<evidence type="ECO:0000313" key="2">
    <source>
        <dbReference type="Proteomes" id="UP000024533"/>
    </source>
</evidence>
<dbReference type="EMBL" id="AOKY01000177">
    <property type="protein sequence ID" value="KDB25823.1"/>
    <property type="molecule type" value="Genomic_DNA"/>
</dbReference>
<evidence type="ECO:0000313" key="1">
    <source>
        <dbReference type="EMBL" id="KDB25823.1"/>
    </source>
</evidence>
<dbReference type="SUPFAM" id="SSF69118">
    <property type="entry name" value="AhpD-like"/>
    <property type="match status" value="1"/>
</dbReference>
<proteinExistence type="predicted"/>
<sequence length="371" mass="40118">MALTRPVRTLKPKLNLRPAYQSTVSAVPGRPENSSSLSVVGSPLIGGACLGTFTGSRCGRFLTYSRYITHNQSQPQLLFGAERRINMGDNNRDASARRLRALTEQITPSQQHQSRAYSQGVITGASSSNPSINFSALSKLLPHDGPEGEAVWYIVVAAALMAFHKESAVGALWEHIVSTRRSSTEEEKALIARRIRESCLKASVLVGFPRGINALSSLHESLARHTPSTHRLLSEDSSLRSPVDGETKLERGTAFFTRLYAGHTSKILENMSRSSGGDLSYYALASVYGELMAETRVVNAMETVLMEFVCCLADDVAPQAKGHFFGSRNMGASGARIKGAVGIVQDLARQAGLEVPGTGEEYAFLAKADSW</sequence>
<reference evidence="1 2" key="1">
    <citation type="submission" date="2014-02" db="EMBL/GenBank/DDBJ databases">
        <title>The Genome Sequence of Trichophyton interdigitale MR816.</title>
        <authorList>
            <consortium name="The Broad Institute Genomics Platform"/>
            <person name="Cuomo C.A."/>
            <person name="White T.C."/>
            <person name="Graser Y."/>
            <person name="Martinez-Rossi N."/>
            <person name="Heitman J."/>
            <person name="Young S.K."/>
            <person name="Zeng Q."/>
            <person name="Gargeya S."/>
            <person name="Abouelleil A."/>
            <person name="Alvarado L."/>
            <person name="Chapman S.B."/>
            <person name="Gainer-Dewar J."/>
            <person name="Goldberg J."/>
            <person name="Griggs A."/>
            <person name="Gujja S."/>
            <person name="Hansen M."/>
            <person name="Howarth C."/>
            <person name="Imamovic A."/>
            <person name="Larimer J."/>
            <person name="Martinez D."/>
            <person name="Murphy C."/>
            <person name="Pearson M.D."/>
            <person name="Persinoti G."/>
            <person name="Poon T."/>
            <person name="Priest M."/>
            <person name="Roberts A.D."/>
            <person name="Saif S."/>
            <person name="Shea T.D."/>
            <person name="Sykes S.N."/>
            <person name="Wortman J."/>
            <person name="Nusbaum C."/>
            <person name="Birren B."/>
        </authorList>
    </citation>
    <scope>NUCLEOTIDE SEQUENCE [LARGE SCALE GENOMIC DNA]</scope>
    <source>
        <strain evidence="1 2">MR816</strain>
    </source>
</reference>
<organism evidence="1 2">
    <name type="scientific">Trichophyton interdigitale (strain MR816)</name>
    <dbReference type="NCBI Taxonomy" id="1215338"/>
    <lineage>
        <taxon>Eukaryota</taxon>
        <taxon>Fungi</taxon>
        <taxon>Dikarya</taxon>
        <taxon>Ascomycota</taxon>
        <taxon>Pezizomycotina</taxon>
        <taxon>Eurotiomycetes</taxon>
        <taxon>Eurotiomycetidae</taxon>
        <taxon>Onygenales</taxon>
        <taxon>Arthrodermataceae</taxon>
        <taxon>Trichophyton</taxon>
    </lineage>
</organism>
<dbReference type="STRING" id="1215338.A0A059JDT8"/>
<dbReference type="PANTHER" id="PTHR28180:SF2">
    <property type="entry name" value="PEROXISOMAL PROTEIN 2"/>
    <property type="match status" value="1"/>
</dbReference>
<dbReference type="AlphaFoldDB" id="A0A059JDT8"/>
<name>A0A059JDT8_TRIIM</name>
<keyword evidence="2" id="KW-1185">Reference proteome</keyword>